<evidence type="ECO:0008006" key="4">
    <source>
        <dbReference type="Google" id="ProtNLM"/>
    </source>
</evidence>
<dbReference type="Proteomes" id="UP000621670">
    <property type="component" value="Unassembled WGS sequence"/>
</dbReference>
<dbReference type="EMBL" id="JACRUM010000013">
    <property type="protein sequence ID" value="MBC5864640.1"/>
    <property type="molecule type" value="Genomic_DNA"/>
</dbReference>
<organism evidence="2 3">
    <name type="scientific">Flavobacterium turcicum</name>
    <dbReference type="NCBI Taxonomy" id="2764718"/>
    <lineage>
        <taxon>Bacteria</taxon>
        <taxon>Pseudomonadati</taxon>
        <taxon>Bacteroidota</taxon>
        <taxon>Flavobacteriia</taxon>
        <taxon>Flavobacteriales</taxon>
        <taxon>Flavobacteriaceae</taxon>
        <taxon>Flavobacterium</taxon>
    </lineage>
</organism>
<gene>
    <name evidence="2" type="ORF">H8R26_14525</name>
</gene>
<sequence>MKKTYIFIICSIVVLVFCGIGLHGNISGEKFDSNKWKTTKLDNEHDMSRRWDMMNSLRNNHKLVGMSKNEIIKLLGKPDSSFSTPKTFRYFLGYAHFGIDTGSLIIEFENETVENYLVTRG</sequence>
<keyword evidence="3" id="KW-1185">Reference proteome</keyword>
<evidence type="ECO:0000256" key="1">
    <source>
        <dbReference type="SAM" id="Phobius"/>
    </source>
</evidence>
<feature type="transmembrane region" description="Helical" evidence="1">
    <location>
        <begin position="6"/>
        <end position="26"/>
    </location>
</feature>
<keyword evidence="1" id="KW-0472">Membrane</keyword>
<accession>A0ABR7JJX7</accession>
<evidence type="ECO:0000313" key="3">
    <source>
        <dbReference type="Proteomes" id="UP000621670"/>
    </source>
</evidence>
<reference evidence="2 3" key="1">
    <citation type="submission" date="2020-08" db="EMBL/GenBank/DDBJ databases">
        <title>Description of novel Flavobacterium F-400 isolate.</title>
        <authorList>
            <person name="Saticioglu I."/>
            <person name="Duman M."/>
            <person name="Altun S."/>
        </authorList>
    </citation>
    <scope>NUCLEOTIDE SEQUENCE [LARGE SCALE GENOMIC DNA]</scope>
    <source>
        <strain evidence="2 3">F-400</strain>
    </source>
</reference>
<keyword evidence="1" id="KW-1133">Transmembrane helix</keyword>
<proteinExistence type="predicted"/>
<keyword evidence="1" id="KW-0812">Transmembrane</keyword>
<protein>
    <recommendedName>
        <fullName evidence="4">Lipoprotein SmpA/OmlA domain-containing protein</fullName>
    </recommendedName>
</protein>
<dbReference type="RefSeq" id="WP_166139056.1">
    <property type="nucleotide sequence ID" value="NZ_JAAOBY010000012.1"/>
</dbReference>
<name>A0ABR7JJX7_9FLAO</name>
<comment type="caution">
    <text evidence="2">The sequence shown here is derived from an EMBL/GenBank/DDBJ whole genome shotgun (WGS) entry which is preliminary data.</text>
</comment>
<evidence type="ECO:0000313" key="2">
    <source>
        <dbReference type="EMBL" id="MBC5864640.1"/>
    </source>
</evidence>